<evidence type="ECO:0000313" key="2">
    <source>
        <dbReference type="Proteomes" id="UP000015104"/>
    </source>
</evidence>
<dbReference type="Proteomes" id="UP000015104">
    <property type="component" value="Unassembled WGS sequence"/>
</dbReference>
<organism evidence="1 2">
    <name type="scientific">Tetranychus urticae</name>
    <name type="common">Two-spotted spider mite</name>
    <dbReference type="NCBI Taxonomy" id="32264"/>
    <lineage>
        <taxon>Eukaryota</taxon>
        <taxon>Metazoa</taxon>
        <taxon>Ecdysozoa</taxon>
        <taxon>Arthropoda</taxon>
        <taxon>Chelicerata</taxon>
        <taxon>Arachnida</taxon>
        <taxon>Acari</taxon>
        <taxon>Acariformes</taxon>
        <taxon>Trombidiformes</taxon>
        <taxon>Prostigmata</taxon>
        <taxon>Eleutherengona</taxon>
        <taxon>Raphignathae</taxon>
        <taxon>Tetranychoidea</taxon>
        <taxon>Tetranychidae</taxon>
        <taxon>Tetranychus</taxon>
    </lineage>
</organism>
<dbReference type="EnsemblMetazoa" id="tetur36g00170.1">
    <property type="protein sequence ID" value="tetur36g00170.1"/>
    <property type="gene ID" value="tetur36g00170"/>
</dbReference>
<proteinExistence type="predicted"/>
<dbReference type="HOGENOM" id="CLU_3425295_0_0_1"/>
<dbReference type="AlphaFoldDB" id="T1L3K3"/>
<sequence>MLTFSISTQIGTISTTRKSETS</sequence>
<dbReference type="EMBL" id="CAEY01001039">
    <property type="status" value="NOT_ANNOTATED_CDS"/>
    <property type="molecule type" value="Genomic_DNA"/>
</dbReference>
<accession>T1L3K3</accession>
<name>T1L3K3_TETUR</name>
<evidence type="ECO:0000313" key="1">
    <source>
        <dbReference type="EnsemblMetazoa" id="tetur36g00170.1"/>
    </source>
</evidence>
<keyword evidence="2" id="KW-1185">Reference proteome</keyword>
<reference evidence="2" key="1">
    <citation type="submission" date="2011-08" db="EMBL/GenBank/DDBJ databases">
        <authorList>
            <person name="Rombauts S."/>
        </authorList>
    </citation>
    <scope>NUCLEOTIDE SEQUENCE</scope>
    <source>
        <strain evidence="2">London</strain>
    </source>
</reference>
<reference evidence="1" key="2">
    <citation type="submission" date="2015-06" db="UniProtKB">
        <authorList>
            <consortium name="EnsemblMetazoa"/>
        </authorList>
    </citation>
    <scope>IDENTIFICATION</scope>
</reference>
<protein>
    <submittedName>
        <fullName evidence="1">Uncharacterized protein</fullName>
    </submittedName>
</protein>